<dbReference type="InterPro" id="IPR000169">
    <property type="entry name" value="Pept_cys_AS"/>
</dbReference>
<feature type="active site" evidence="5 6">
    <location>
        <position position="249"/>
    </location>
</feature>
<keyword evidence="3 6" id="KW-0378">Hydrolase</keyword>
<evidence type="ECO:0000256" key="6">
    <source>
        <dbReference type="PROSITE-ProRule" id="PRU00239"/>
    </source>
</evidence>
<dbReference type="AlphaFoldDB" id="A0A498SCA5"/>
<dbReference type="SMART" id="SM00720">
    <property type="entry name" value="calpain_III"/>
    <property type="match status" value="1"/>
</dbReference>
<dbReference type="FunFam" id="3.90.70.10:FF:000114">
    <property type="entry name" value="Calpain a"/>
    <property type="match status" value="1"/>
</dbReference>
<feature type="domain" description="Calpain catalytic" evidence="7">
    <location>
        <begin position="24"/>
        <end position="343"/>
    </location>
</feature>
<keyword evidence="4 6" id="KW-0788">Thiol protease</keyword>
<evidence type="ECO:0000313" key="8">
    <source>
        <dbReference type="EMBL" id="VBB26675.1"/>
    </source>
</evidence>
<dbReference type="InterPro" id="IPR001300">
    <property type="entry name" value="Peptidase_C2_calpain_cat"/>
</dbReference>
<dbReference type="SMART" id="SM00230">
    <property type="entry name" value="CysPc"/>
    <property type="match status" value="1"/>
</dbReference>
<proteinExistence type="inferred from homology"/>
<gene>
    <name evidence="8" type="ORF">NAV_LOCUS1505</name>
</gene>
<dbReference type="PANTHER" id="PTHR10183">
    <property type="entry name" value="CALPAIN"/>
    <property type="match status" value="1"/>
</dbReference>
<reference evidence="8 9" key="1">
    <citation type="submission" date="2018-08" db="EMBL/GenBank/DDBJ databases">
        <authorList>
            <person name="Laetsch R D."/>
            <person name="Stevens L."/>
            <person name="Kumar S."/>
            <person name="Blaxter L. M."/>
        </authorList>
    </citation>
    <scope>NUCLEOTIDE SEQUENCE [LARGE SCALE GENOMIC DNA]</scope>
</reference>
<evidence type="ECO:0000256" key="3">
    <source>
        <dbReference type="ARBA" id="ARBA00022801"/>
    </source>
</evidence>
<dbReference type="InterPro" id="IPR022682">
    <property type="entry name" value="Calpain_domain_III"/>
</dbReference>
<dbReference type="GO" id="GO:0004198">
    <property type="term" value="F:calcium-dependent cysteine-type endopeptidase activity"/>
    <property type="evidence" value="ECO:0007669"/>
    <property type="project" value="InterPro"/>
</dbReference>
<dbReference type="PROSITE" id="PS00139">
    <property type="entry name" value="THIOL_PROTEASE_CYS"/>
    <property type="match status" value="1"/>
</dbReference>
<evidence type="ECO:0000259" key="7">
    <source>
        <dbReference type="PROSITE" id="PS50203"/>
    </source>
</evidence>
<dbReference type="InterPro" id="IPR038765">
    <property type="entry name" value="Papain-like_cys_pep_sf"/>
</dbReference>
<dbReference type="EMBL" id="UPTC01000131">
    <property type="protein sequence ID" value="VBB26675.1"/>
    <property type="molecule type" value="Genomic_DNA"/>
</dbReference>
<dbReference type="STRING" id="6277.A0A498SCA5"/>
<dbReference type="SUPFAM" id="SSF49758">
    <property type="entry name" value="Calpain large subunit, middle domain (domain III)"/>
    <property type="match status" value="1"/>
</dbReference>
<dbReference type="OrthoDB" id="424753at2759"/>
<keyword evidence="2 6" id="KW-0645">Protease</keyword>
<dbReference type="PROSITE" id="PS50203">
    <property type="entry name" value="CALPAIN_CAT"/>
    <property type="match status" value="1"/>
</dbReference>
<dbReference type="PANTHER" id="PTHR10183:SF379">
    <property type="entry name" value="CALPAIN-5"/>
    <property type="match status" value="1"/>
</dbReference>
<name>A0A498SCA5_ACAVI</name>
<comment type="similarity">
    <text evidence="1">Belongs to the peptidase C2 family.</text>
</comment>
<evidence type="ECO:0000256" key="5">
    <source>
        <dbReference type="PIRSR" id="PIRSR622684-1"/>
    </source>
</evidence>
<keyword evidence="9" id="KW-1185">Reference proteome</keyword>
<dbReference type="GO" id="GO:0005737">
    <property type="term" value="C:cytoplasm"/>
    <property type="evidence" value="ECO:0007669"/>
    <property type="project" value="TreeGrafter"/>
</dbReference>
<dbReference type="Gene3D" id="2.60.120.380">
    <property type="match status" value="1"/>
</dbReference>
<evidence type="ECO:0000256" key="2">
    <source>
        <dbReference type="ARBA" id="ARBA00022670"/>
    </source>
</evidence>
<dbReference type="Pfam" id="PF00648">
    <property type="entry name" value="Peptidase_C2"/>
    <property type="match status" value="1"/>
</dbReference>
<dbReference type="Gene3D" id="3.90.70.10">
    <property type="entry name" value="Cysteine proteinases"/>
    <property type="match status" value="1"/>
</dbReference>
<dbReference type="PRINTS" id="PR00704">
    <property type="entry name" value="CALPAIN"/>
</dbReference>
<accession>A0A498SCA5</accession>
<feature type="active site" evidence="5 6">
    <location>
        <position position="80"/>
    </location>
</feature>
<dbReference type="CDD" id="cd00044">
    <property type="entry name" value="CysPc"/>
    <property type="match status" value="1"/>
</dbReference>
<dbReference type="Proteomes" id="UP000276991">
    <property type="component" value="Unassembled WGS sequence"/>
</dbReference>
<dbReference type="Pfam" id="PF01067">
    <property type="entry name" value="Calpain_III"/>
    <property type="match status" value="1"/>
</dbReference>
<dbReference type="GO" id="GO:0006508">
    <property type="term" value="P:proteolysis"/>
    <property type="evidence" value="ECO:0007669"/>
    <property type="project" value="UniProtKB-KW"/>
</dbReference>
<feature type="active site" evidence="5 6">
    <location>
        <position position="284"/>
    </location>
</feature>
<evidence type="ECO:0000313" key="9">
    <source>
        <dbReference type="Proteomes" id="UP000276991"/>
    </source>
</evidence>
<organism evidence="8 9">
    <name type="scientific">Acanthocheilonema viteae</name>
    <name type="common">Filarial nematode worm</name>
    <name type="synonym">Dipetalonema viteae</name>
    <dbReference type="NCBI Taxonomy" id="6277"/>
    <lineage>
        <taxon>Eukaryota</taxon>
        <taxon>Metazoa</taxon>
        <taxon>Ecdysozoa</taxon>
        <taxon>Nematoda</taxon>
        <taxon>Chromadorea</taxon>
        <taxon>Rhabditida</taxon>
        <taxon>Spirurina</taxon>
        <taxon>Spiruromorpha</taxon>
        <taxon>Filarioidea</taxon>
        <taxon>Onchocercidae</taxon>
        <taxon>Acanthocheilonema</taxon>
    </lineage>
</organism>
<evidence type="ECO:0000256" key="1">
    <source>
        <dbReference type="ARBA" id="ARBA00007623"/>
    </source>
</evidence>
<evidence type="ECO:0000256" key="4">
    <source>
        <dbReference type="ARBA" id="ARBA00022807"/>
    </source>
</evidence>
<protein>
    <recommendedName>
        <fullName evidence="7">Calpain catalytic domain-containing protein</fullName>
    </recommendedName>
</protein>
<dbReference type="InterPro" id="IPR022683">
    <property type="entry name" value="Calpain_III"/>
</dbReference>
<dbReference type="InterPro" id="IPR036213">
    <property type="entry name" value="Calpain_III_sf"/>
</dbReference>
<dbReference type="SUPFAM" id="SSF54001">
    <property type="entry name" value="Cysteine proteinases"/>
    <property type="match status" value="1"/>
</dbReference>
<sequence length="643" mass="73373">MGKRYFHAQNYRRLKAECIRKKQLFVDVQFPPTNDSLFLTPVNPEIDIIWKRPGEIVDNPQLFVEGASPNDVTQGILGNCWFVSACSALTHNQALLKKVVPDAIGQEWADSNNYCGIFRFCFWRFDKWIEVVIDDLLPTRDGKLLFARSKSSNEFWSALLEKAFAKLYGCYENLVGGQLADALEDISGGVAETINVQKQLINDQTDSSGKLFHTIKAAFDQQALIVAAIATKNKEEIEETLECGLVKGHAYAITAVRFVEVNAKSCSFLFFTTVGRQMMIRLQNPWGEKEWNGPWSDGSQEWEQVTDAHKKELGITVEEDGEFWMPWNEFIRYFTDLSVCQIFNTSLFNFGPKFYEWKFFGEWKSNEAKQGSRNDRAGGCINFMATFCCNPQSQKAAILQYRFDIDVEDSEVRFALTQKVKDEGEKNVGPLVTVGMHLMRVEDNRVYRIHQAINPEVTSDYNYSRSVYLHCKNLRRGRYILFPTTFAPREFAKFLLRIYSERNIAPRELKKDTPGRGLCSCKKVNSVARITIVGAKLINRNEGNRLAKVLVIKQYVHMLLSIAIKKQYERGQLKVAKSSGISASFFIELMEDRTIHDRTLGVAHIVGNVDNDTRSLECDVVAENHPIATLSVTIQSYDDPIYL</sequence>
<dbReference type="InterPro" id="IPR022684">
    <property type="entry name" value="Calpain_cysteine_protease"/>
</dbReference>